<dbReference type="GO" id="GO:0006313">
    <property type="term" value="P:DNA transposition"/>
    <property type="evidence" value="ECO:0007669"/>
    <property type="project" value="UniProtKB-UniRule"/>
</dbReference>
<reference evidence="7 8" key="1">
    <citation type="submission" date="2021-01" db="EMBL/GenBank/DDBJ databases">
        <title>Whole genome shotgun sequence of Planobispora siamensis NBRC 107568.</title>
        <authorList>
            <person name="Komaki H."/>
            <person name="Tamura T."/>
        </authorList>
    </citation>
    <scope>NUCLEOTIDE SEQUENCE [LARGE SCALE GENOMIC DNA]</scope>
    <source>
        <strain evidence="7 8">NBRC 107568</strain>
    </source>
</reference>
<evidence type="ECO:0000256" key="4">
    <source>
        <dbReference type="ARBA" id="ARBA00023125"/>
    </source>
</evidence>
<evidence type="ECO:0000256" key="2">
    <source>
        <dbReference type="ARBA" id="ARBA00010961"/>
    </source>
</evidence>
<dbReference type="EMBL" id="BOOJ01000116">
    <property type="protein sequence ID" value="GIH97937.1"/>
    <property type="molecule type" value="Genomic_DNA"/>
</dbReference>
<accession>A0A8J3WRB8</accession>
<evidence type="ECO:0000256" key="5">
    <source>
        <dbReference type="ARBA" id="ARBA00023172"/>
    </source>
</evidence>
<keyword evidence="5 6" id="KW-0233">DNA recombination</keyword>
<dbReference type="Pfam" id="PF00872">
    <property type="entry name" value="Transposase_mut"/>
    <property type="match status" value="1"/>
</dbReference>
<evidence type="ECO:0000313" key="8">
    <source>
        <dbReference type="Proteomes" id="UP000619788"/>
    </source>
</evidence>
<evidence type="ECO:0000313" key="7">
    <source>
        <dbReference type="EMBL" id="GIH97937.1"/>
    </source>
</evidence>
<dbReference type="PROSITE" id="PS01007">
    <property type="entry name" value="TRANSPOSASE_MUTATOR"/>
    <property type="match status" value="1"/>
</dbReference>
<gene>
    <name evidence="7" type="ORF">Psi01_85670</name>
</gene>
<keyword evidence="8" id="KW-1185">Reference proteome</keyword>
<dbReference type="GO" id="GO:0003677">
    <property type="term" value="F:DNA binding"/>
    <property type="evidence" value="ECO:0007669"/>
    <property type="project" value="UniProtKB-UniRule"/>
</dbReference>
<proteinExistence type="inferred from homology"/>
<comment type="caution">
    <text evidence="7">The sequence shown here is derived from an EMBL/GenBank/DDBJ whole genome shotgun (WGS) entry which is preliminary data.</text>
</comment>
<protein>
    <recommendedName>
        <fullName evidence="6">Mutator family transposase</fullName>
    </recommendedName>
</protein>
<keyword evidence="6" id="KW-0814">Transposable element</keyword>
<dbReference type="AlphaFoldDB" id="A0A8J3WRB8"/>
<keyword evidence="3 6" id="KW-0815">Transposition</keyword>
<dbReference type="PANTHER" id="PTHR33217">
    <property type="entry name" value="TRANSPOSASE FOR INSERTION SEQUENCE ELEMENT IS1081"/>
    <property type="match status" value="1"/>
</dbReference>
<sequence length="434" mass="47912">MSTVIQASTEIDLEDAAVARKKPENSTDRELVAKLVDQARAEGMELVGENGLLGRLTKLVLESALEGEITDHLGYDKHQRGGGETTNSRNGARSKTVITDVGPVEITVPRDRDGSFEPKIVRKRQRRLSGVDEMVISLAAKGLTTGEISAHLAEVYGAEVSKQTISTITDKVLDGMAEWQNRPLDPVYPVIFIDAIHVKLRDGQVANRPIYVALAVTVDGERDILGLWAGDGGEGAKFWLHVLTEIKNRGVADALMVVCDGLKGLPQAIETVWPQAVVQTCVVHLLRASFRYAARQHWDAIARALKPVYTAPTEAAALERFIEFAELWGGKYPAIVKLWEDAWAEFVPFLNFAPEIRRVICSTNAIESVNARIRRAVKARGHFPNEQAALKCVYMAIMSLDPTGKGRKRWITRWKAALNAFAITFEGRLTPTTR</sequence>
<comment type="function">
    <text evidence="1 6">Required for the transposition of the insertion element.</text>
</comment>
<dbReference type="RefSeq" id="WP_204069910.1">
    <property type="nucleotide sequence ID" value="NZ_BOOJ01000116.1"/>
</dbReference>
<dbReference type="GO" id="GO:0004803">
    <property type="term" value="F:transposase activity"/>
    <property type="evidence" value="ECO:0007669"/>
    <property type="project" value="UniProtKB-UniRule"/>
</dbReference>
<dbReference type="Proteomes" id="UP000619788">
    <property type="component" value="Unassembled WGS sequence"/>
</dbReference>
<comment type="similarity">
    <text evidence="2 6">Belongs to the transposase mutator family.</text>
</comment>
<name>A0A8J3WRB8_9ACTN</name>
<evidence type="ECO:0000256" key="3">
    <source>
        <dbReference type="ARBA" id="ARBA00022578"/>
    </source>
</evidence>
<evidence type="ECO:0000256" key="6">
    <source>
        <dbReference type="RuleBase" id="RU365089"/>
    </source>
</evidence>
<dbReference type="InterPro" id="IPR001207">
    <property type="entry name" value="Transposase_mutator"/>
</dbReference>
<organism evidence="7 8">
    <name type="scientific">Planobispora siamensis</name>
    <dbReference type="NCBI Taxonomy" id="936338"/>
    <lineage>
        <taxon>Bacteria</taxon>
        <taxon>Bacillati</taxon>
        <taxon>Actinomycetota</taxon>
        <taxon>Actinomycetes</taxon>
        <taxon>Streptosporangiales</taxon>
        <taxon>Streptosporangiaceae</taxon>
        <taxon>Planobispora</taxon>
    </lineage>
</organism>
<evidence type="ECO:0000256" key="1">
    <source>
        <dbReference type="ARBA" id="ARBA00002190"/>
    </source>
</evidence>
<dbReference type="NCBIfam" id="NF033543">
    <property type="entry name" value="transpos_IS256"/>
    <property type="match status" value="1"/>
</dbReference>
<keyword evidence="4 6" id="KW-0238">DNA-binding</keyword>
<dbReference type="PANTHER" id="PTHR33217:SF8">
    <property type="entry name" value="MUTATOR FAMILY TRANSPOSASE"/>
    <property type="match status" value="1"/>
</dbReference>